<protein>
    <submittedName>
        <fullName evidence="2">Uncharacterized protein</fullName>
    </submittedName>
</protein>
<accession>A0AC35G9N8</accession>
<dbReference type="WBParaSite" id="PS1159_v2.g2743.t2">
    <property type="protein sequence ID" value="PS1159_v2.g2743.t2"/>
    <property type="gene ID" value="PS1159_v2.g2743"/>
</dbReference>
<evidence type="ECO:0000313" key="2">
    <source>
        <dbReference type="WBParaSite" id="PS1159_v2.g2743.t2"/>
    </source>
</evidence>
<sequence length="293" mass="33523">MSTKHDKYSFIEQSFTTSKNEYYSLNLNQSKQCTILVPVQLNSKPNNEKHCAASKFKESDNYEKKEKLQLWNKSPKASSFTTLNEDNVDFKKRWKKENTLKTTNKSTLSLHIATYENSIEVARSNLFGDEKIAGLKKEQFVSIKKLCFTDSLKCRNPFEFPRQQNGDQKSKPEVMQFKASQPGAGTAGTGKLTNSSSGTSKFQYSALLKKHLTYSDVKIEYDFQELLRIIKDSRDLIASEPTLLEIQLPSLHNFFMKLYWAELKTKLDNTAREAAGENSGKNFAVMLLKFNSK</sequence>
<dbReference type="Proteomes" id="UP000887580">
    <property type="component" value="Unplaced"/>
</dbReference>
<evidence type="ECO:0000313" key="1">
    <source>
        <dbReference type="Proteomes" id="UP000887580"/>
    </source>
</evidence>
<organism evidence="1 2">
    <name type="scientific">Panagrolaimus sp. PS1159</name>
    <dbReference type="NCBI Taxonomy" id="55785"/>
    <lineage>
        <taxon>Eukaryota</taxon>
        <taxon>Metazoa</taxon>
        <taxon>Ecdysozoa</taxon>
        <taxon>Nematoda</taxon>
        <taxon>Chromadorea</taxon>
        <taxon>Rhabditida</taxon>
        <taxon>Tylenchina</taxon>
        <taxon>Panagrolaimomorpha</taxon>
        <taxon>Panagrolaimoidea</taxon>
        <taxon>Panagrolaimidae</taxon>
        <taxon>Panagrolaimus</taxon>
    </lineage>
</organism>
<reference evidence="2" key="1">
    <citation type="submission" date="2022-11" db="UniProtKB">
        <authorList>
            <consortium name="WormBaseParasite"/>
        </authorList>
    </citation>
    <scope>IDENTIFICATION</scope>
</reference>
<proteinExistence type="predicted"/>
<name>A0AC35G9N8_9BILA</name>